<protein>
    <recommendedName>
        <fullName evidence="4">Fluoride ion transporter CrcB</fullName>
    </recommendedName>
</protein>
<dbReference type="RefSeq" id="WP_209905676.1">
    <property type="nucleotide sequence ID" value="NZ_BAAAMI010000022.1"/>
</dbReference>
<keyword evidence="1" id="KW-0472">Membrane</keyword>
<accession>A0ABS4W8B5</accession>
<proteinExistence type="predicted"/>
<evidence type="ECO:0000313" key="2">
    <source>
        <dbReference type="EMBL" id="MBP2372348.1"/>
    </source>
</evidence>
<organism evidence="2 3">
    <name type="scientific">Paeniglutamicibacter psychrophenolicus</name>
    <dbReference type="NCBI Taxonomy" id="257454"/>
    <lineage>
        <taxon>Bacteria</taxon>
        <taxon>Bacillati</taxon>
        <taxon>Actinomycetota</taxon>
        <taxon>Actinomycetes</taxon>
        <taxon>Micrococcales</taxon>
        <taxon>Micrococcaceae</taxon>
        <taxon>Paeniglutamicibacter</taxon>
    </lineage>
</organism>
<keyword evidence="1" id="KW-1133">Transmembrane helix</keyword>
<evidence type="ECO:0000313" key="3">
    <source>
        <dbReference type="Proteomes" id="UP000766570"/>
    </source>
</evidence>
<sequence>MTSWILDGFNIRVSGFVAAVLVSTVVQTLITPYVATIANCYASAFLGGAGLLATARAPFIAQLFRGGLHITGVSTWVLGALLVWLVSALGTFLLPFWWLREKRSQRQSAR</sequence>
<name>A0ABS4W8B5_9MICC</name>
<dbReference type="Proteomes" id="UP000766570">
    <property type="component" value="Unassembled WGS sequence"/>
</dbReference>
<feature type="transmembrane region" description="Helical" evidence="1">
    <location>
        <begin position="41"/>
        <end position="64"/>
    </location>
</feature>
<feature type="transmembrane region" description="Helical" evidence="1">
    <location>
        <begin position="76"/>
        <end position="99"/>
    </location>
</feature>
<keyword evidence="3" id="KW-1185">Reference proteome</keyword>
<reference evidence="2 3" key="1">
    <citation type="submission" date="2021-03" db="EMBL/GenBank/DDBJ databases">
        <title>Sequencing the genomes of 1000 actinobacteria strains.</title>
        <authorList>
            <person name="Klenk H.-P."/>
        </authorList>
    </citation>
    <scope>NUCLEOTIDE SEQUENCE [LARGE SCALE GENOMIC DNA]</scope>
    <source>
        <strain evidence="2 3">DSM 15454</strain>
    </source>
</reference>
<feature type="transmembrane region" description="Helical" evidence="1">
    <location>
        <begin position="13"/>
        <end position="34"/>
    </location>
</feature>
<dbReference type="EMBL" id="JAGIOE010000001">
    <property type="protein sequence ID" value="MBP2372348.1"/>
    <property type="molecule type" value="Genomic_DNA"/>
</dbReference>
<keyword evidence="1" id="KW-0812">Transmembrane</keyword>
<evidence type="ECO:0000256" key="1">
    <source>
        <dbReference type="SAM" id="Phobius"/>
    </source>
</evidence>
<comment type="caution">
    <text evidence="2">The sequence shown here is derived from an EMBL/GenBank/DDBJ whole genome shotgun (WGS) entry which is preliminary data.</text>
</comment>
<evidence type="ECO:0008006" key="4">
    <source>
        <dbReference type="Google" id="ProtNLM"/>
    </source>
</evidence>
<gene>
    <name evidence="2" type="ORF">JOF46_000260</name>
</gene>